<dbReference type="PROSITE" id="PS50850">
    <property type="entry name" value="MFS"/>
    <property type="match status" value="1"/>
</dbReference>
<evidence type="ECO:0000256" key="1">
    <source>
        <dbReference type="ARBA" id="ARBA00004429"/>
    </source>
</evidence>
<evidence type="ECO:0000256" key="3">
    <source>
        <dbReference type="ARBA" id="ARBA00022475"/>
    </source>
</evidence>
<dbReference type="GO" id="GO:0005886">
    <property type="term" value="C:plasma membrane"/>
    <property type="evidence" value="ECO:0007669"/>
    <property type="project" value="UniProtKB-SubCell"/>
</dbReference>
<feature type="transmembrane region" description="Helical" evidence="7">
    <location>
        <begin position="103"/>
        <end position="122"/>
    </location>
</feature>
<dbReference type="PANTHER" id="PTHR43702">
    <property type="entry name" value="L-FUCOSE-PROTON SYMPORTER"/>
    <property type="match status" value="1"/>
</dbReference>
<feature type="transmembrane region" description="Helical" evidence="7">
    <location>
        <begin position="134"/>
        <end position="157"/>
    </location>
</feature>
<dbReference type="STRING" id="1388748.GCA_000463155_03900"/>
<evidence type="ECO:0000256" key="7">
    <source>
        <dbReference type="HAMAP-Rule" id="MF_01044"/>
    </source>
</evidence>
<evidence type="ECO:0000259" key="8">
    <source>
        <dbReference type="PROSITE" id="PS50850"/>
    </source>
</evidence>
<feature type="transmembrane region" description="Helical" evidence="7">
    <location>
        <begin position="47"/>
        <end position="66"/>
    </location>
</feature>
<evidence type="ECO:0000256" key="5">
    <source>
        <dbReference type="ARBA" id="ARBA00022989"/>
    </source>
</evidence>
<keyword evidence="4 7" id="KW-0812">Transmembrane</keyword>
<dbReference type="EMBL" id="PYEP01000005">
    <property type="protein sequence ID" value="PSN07072.1"/>
    <property type="molecule type" value="Genomic_DNA"/>
</dbReference>
<evidence type="ECO:0000313" key="10">
    <source>
        <dbReference type="Proteomes" id="UP000240212"/>
    </source>
</evidence>
<gene>
    <name evidence="7" type="primary">tsgA</name>
    <name evidence="9" type="ORF">C7G83_12455</name>
</gene>
<dbReference type="AlphaFoldDB" id="A0A2P8VHU6"/>
<dbReference type="OrthoDB" id="8577032at2"/>
<comment type="similarity">
    <text evidence="2 7">Belongs to the major facilitator superfamily. TsgA family.</text>
</comment>
<feature type="transmembrane region" description="Helical" evidence="7">
    <location>
        <begin position="78"/>
        <end position="97"/>
    </location>
</feature>
<protein>
    <recommendedName>
        <fullName evidence="7">Protein TsgA homolog</fullName>
    </recommendedName>
</protein>
<dbReference type="GO" id="GO:0022857">
    <property type="term" value="F:transmembrane transporter activity"/>
    <property type="evidence" value="ECO:0007669"/>
    <property type="project" value="InterPro"/>
</dbReference>
<dbReference type="SUPFAM" id="SSF103473">
    <property type="entry name" value="MFS general substrate transporter"/>
    <property type="match status" value="1"/>
</dbReference>
<dbReference type="InterPro" id="IPR020846">
    <property type="entry name" value="MFS_dom"/>
</dbReference>
<proteinExistence type="inferred from homology"/>
<keyword evidence="5 7" id="KW-1133">Transmembrane helix</keyword>
<evidence type="ECO:0000256" key="4">
    <source>
        <dbReference type="ARBA" id="ARBA00022692"/>
    </source>
</evidence>
<feature type="transmembrane region" description="Helical" evidence="7">
    <location>
        <begin position="12"/>
        <end position="35"/>
    </location>
</feature>
<dbReference type="NCBIfam" id="NF002982">
    <property type="entry name" value="PRK03699.1"/>
    <property type="match status" value="1"/>
</dbReference>
<feature type="transmembrane region" description="Helical" evidence="7">
    <location>
        <begin position="163"/>
        <end position="183"/>
    </location>
</feature>
<keyword evidence="10" id="KW-1185">Reference proteome</keyword>
<dbReference type="PANTHER" id="PTHR43702:SF3">
    <property type="entry name" value="PROTEIN TSGA"/>
    <property type="match status" value="1"/>
</dbReference>
<dbReference type="InterPro" id="IPR050375">
    <property type="entry name" value="MFS_TsgA-like"/>
</dbReference>
<reference evidence="9 10" key="1">
    <citation type="submission" date="2018-03" db="EMBL/GenBank/DDBJ databases">
        <title>Draft genome sequence of the first documented clinical Siccibacter turicensis isolate in Austria.</title>
        <authorList>
            <person name="Lepuschitz S."/>
            <person name="Pekard-Amenitsch S."/>
            <person name="Haunold R."/>
            <person name="Schill S."/>
            <person name="Mach R."/>
            <person name="Allerberger F."/>
            <person name="Ruppitsch W."/>
            <person name="Forsythe S.J."/>
        </authorList>
    </citation>
    <scope>NUCLEOTIDE SEQUENCE [LARGE SCALE GENOMIC DNA]</scope>
    <source>
        <strain evidence="9 10">6100069499-17</strain>
    </source>
</reference>
<sequence>MTNSNRLQLTWISYFSYALTGALVIVTGMVMGNIAEYFNLPVSSMSNTFTFLNAGILISIFLNAWLMEIIPLKTQLRFGFVLMLLAVAGLMLGHSIALFSVSMFVLGLVSGITMSIGTFLITHIYEGRSRGARLLFTDSFFSMAGMIFPMLAAWMLARTVEWYWVYASIGIVYVAIFALTFGCDFPVLGKKAVETSQPVAKEKWGIGVLFLAIAALCYILGQLGFISWVPEYAKGLGLSLNDAGELVSNFWMSYMIGMWAFSFILRFFDLQRILTVLAGLATVLMYFFINGNPEHMAWFILTLGFFSSAIYTSIITLGSQQTRVASPKLVNFILTCGTVGTMLTFIVTGPIVASHGTKAALMTANGLYAVVFIMCLVLGFVSRHRQNATATAVH</sequence>
<dbReference type="InterPro" id="IPR023528">
    <property type="entry name" value="MFS_TsgA"/>
</dbReference>
<organism evidence="9 10">
    <name type="scientific">Siccibacter turicensis</name>
    <dbReference type="NCBI Taxonomy" id="357233"/>
    <lineage>
        <taxon>Bacteria</taxon>
        <taxon>Pseudomonadati</taxon>
        <taxon>Pseudomonadota</taxon>
        <taxon>Gammaproteobacteria</taxon>
        <taxon>Enterobacterales</taxon>
        <taxon>Enterobacteriaceae</taxon>
        <taxon>Siccibacter</taxon>
    </lineage>
</organism>
<dbReference type="InterPro" id="IPR011701">
    <property type="entry name" value="MFS"/>
</dbReference>
<feature type="transmembrane region" description="Helical" evidence="7">
    <location>
        <begin position="249"/>
        <end position="268"/>
    </location>
</feature>
<feature type="transmembrane region" description="Helical" evidence="7">
    <location>
        <begin position="273"/>
        <end position="289"/>
    </location>
</feature>
<dbReference type="Pfam" id="PF07690">
    <property type="entry name" value="MFS_1"/>
    <property type="match status" value="1"/>
</dbReference>
<comment type="caution">
    <text evidence="9">The sequence shown here is derived from an EMBL/GenBank/DDBJ whole genome shotgun (WGS) entry which is preliminary data.</text>
</comment>
<feature type="transmembrane region" description="Helical" evidence="7">
    <location>
        <begin position="295"/>
        <end position="317"/>
    </location>
</feature>
<dbReference type="Gene3D" id="1.20.1250.20">
    <property type="entry name" value="MFS general substrate transporter like domains"/>
    <property type="match status" value="2"/>
</dbReference>
<feature type="domain" description="Major facilitator superfamily (MFS) profile" evidence="8">
    <location>
        <begin position="6"/>
        <end position="383"/>
    </location>
</feature>
<name>A0A2P8VHU6_9ENTR</name>
<feature type="transmembrane region" description="Helical" evidence="7">
    <location>
        <begin position="359"/>
        <end position="381"/>
    </location>
</feature>
<comment type="subcellular location">
    <subcellularLocation>
        <location evidence="1">Cell inner membrane</location>
        <topology evidence="1">Multi-pass membrane protein</topology>
    </subcellularLocation>
    <subcellularLocation>
        <location evidence="7">Cell membrane</location>
        <topology evidence="7">Multi-pass membrane protein</topology>
    </subcellularLocation>
</comment>
<dbReference type="InterPro" id="IPR036259">
    <property type="entry name" value="MFS_trans_sf"/>
</dbReference>
<evidence type="ECO:0000313" key="9">
    <source>
        <dbReference type="EMBL" id="PSN07072.1"/>
    </source>
</evidence>
<keyword evidence="3 7" id="KW-1003">Cell membrane</keyword>
<accession>A0A2P8VHU6</accession>
<feature type="transmembrane region" description="Helical" evidence="7">
    <location>
        <begin position="204"/>
        <end position="229"/>
    </location>
</feature>
<evidence type="ECO:0000256" key="2">
    <source>
        <dbReference type="ARBA" id="ARBA00008067"/>
    </source>
</evidence>
<evidence type="ECO:0000256" key="6">
    <source>
        <dbReference type="ARBA" id="ARBA00023136"/>
    </source>
</evidence>
<feature type="transmembrane region" description="Helical" evidence="7">
    <location>
        <begin position="329"/>
        <end position="353"/>
    </location>
</feature>
<dbReference type="HAMAP" id="MF_01044">
    <property type="entry name" value="MFS_TsgA"/>
    <property type="match status" value="1"/>
</dbReference>
<dbReference type="RefSeq" id="WP_106877495.1">
    <property type="nucleotide sequence ID" value="NZ_JAXCWX010000006.1"/>
</dbReference>
<dbReference type="Proteomes" id="UP000240212">
    <property type="component" value="Unassembled WGS sequence"/>
</dbReference>
<keyword evidence="6 7" id="KW-0472">Membrane</keyword>